<reference evidence="9" key="1">
    <citation type="submission" date="2021-04" db="EMBL/GenBank/DDBJ databases">
        <title>Oceanospirillales bacteria with DddD are important DMSP degraders in coastal seawater.</title>
        <authorList>
            <person name="Liu J."/>
        </authorList>
    </citation>
    <scope>NUCLEOTIDE SEQUENCE</scope>
    <source>
        <strain evidence="9">D13-1</strain>
    </source>
</reference>
<evidence type="ECO:0000256" key="5">
    <source>
        <dbReference type="ARBA" id="ARBA00022695"/>
    </source>
</evidence>
<evidence type="ECO:0000256" key="2">
    <source>
        <dbReference type="ARBA" id="ARBA00012418"/>
    </source>
</evidence>
<name>A0ABY5HQ87_9GAMM</name>
<evidence type="ECO:0000256" key="3">
    <source>
        <dbReference type="ARBA" id="ARBA00022478"/>
    </source>
</evidence>
<keyword evidence="6" id="KW-0804">Transcription</keyword>
<dbReference type="Proteomes" id="UP001058461">
    <property type="component" value="Chromosome"/>
</dbReference>
<comment type="catalytic activity">
    <reaction evidence="7">
        <text>RNA(n) + a ribonucleoside 5'-triphosphate = RNA(n+1) + diphosphate</text>
        <dbReference type="Rhea" id="RHEA:21248"/>
        <dbReference type="Rhea" id="RHEA-COMP:14527"/>
        <dbReference type="Rhea" id="RHEA-COMP:17342"/>
        <dbReference type="ChEBI" id="CHEBI:33019"/>
        <dbReference type="ChEBI" id="CHEBI:61557"/>
        <dbReference type="ChEBI" id="CHEBI:140395"/>
        <dbReference type="EC" id="2.7.7.6"/>
    </reaction>
</comment>
<keyword evidence="4" id="KW-0808">Transferase</keyword>
<dbReference type="InterPro" id="IPR046950">
    <property type="entry name" value="DNA-dir_Rpol_C_phage-type"/>
</dbReference>
<evidence type="ECO:0000259" key="8">
    <source>
        <dbReference type="Pfam" id="PF00940"/>
    </source>
</evidence>
<dbReference type="RefSeq" id="WP_255855550.1">
    <property type="nucleotide sequence ID" value="NZ_CP073347.1"/>
</dbReference>
<dbReference type="EC" id="2.7.7.6" evidence="2"/>
<keyword evidence="10" id="KW-1185">Reference proteome</keyword>
<gene>
    <name evidence="9" type="ORF">KDW95_06875</name>
</gene>
<dbReference type="InterPro" id="IPR043502">
    <property type="entry name" value="DNA/RNA_pol_sf"/>
</dbReference>
<accession>A0ABY5HQ87</accession>
<dbReference type="EMBL" id="CP073347">
    <property type="protein sequence ID" value="UTW13369.1"/>
    <property type="molecule type" value="Genomic_DNA"/>
</dbReference>
<keyword evidence="3" id="KW-0240">DNA-directed RNA polymerase</keyword>
<evidence type="ECO:0000313" key="10">
    <source>
        <dbReference type="Proteomes" id="UP001058461"/>
    </source>
</evidence>
<dbReference type="PANTHER" id="PTHR10102">
    <property type="entry name" value="DNA-DIRECTED RNA POLYMERASE, MITOCHONDRIAL"/>
    <property type="match status" value="1"/>
</dbReference>
<evidence type="ECO:0000256" key="6">
    <source>
        <dbReference type="ARBA" id="ARBA00023163"/>
    </source>
</evidence>
<dbReference type="Gene3D" id="1.10.150.20">
    <property type="entry name" value="5' to 3' exonuclease, C-terminal subdomain"/>
    <property type="match status" value="1"/>
</dbReference>
<organism evidence="9 10">
    <name type="scientific">Marinobacterium rhizophilum</name>
    <dbReference type="NCBI Taxonomy" id="420402"/>
    <lineage>
        <taxon>Bacteria</taxon>
        <taxon>Pseudomonadati</taxon>
        <taxon>Pseudomonadota</taxon>
        <taxon>Gammaproteobacteria</taxon>
        <taxon>Oceanospirillales</taxon>
        <taxon>Oceanospirillaceae</taxon>
        <taxon>Marinobacterium</taxon>
    </lineage>
</organism>
<sequence length="137" mass="14736">MRIPIALDGSCSGIQNLSLAFRDEIGGAAVNIVPSDFPSDIYGLVADSTVSSLTSLSGVQLDDEENEMDRIADRIATSVESRLESMAVQKSHDAKNGQDADEVSDAELAKWWLKFGITRKVTKRNCMTFPSGAALAQ</sequence>
<protein>
    <recommendedName>
        <fullName evidence="2">DNA-directed RNA polymerase</fullName>
        <ecNumber evidence="2">2.7.7.6</ecNumber>
    </recommendedName>
</protein>
<feature type="domain" description="DNA-directed RNA polymerase C-terminal" evidence="8">
    <location>
        <begin position="2"/>
        <end position="133"/>
    </location>
</feature>
<dbReference type="PANTHER" id="PTHR10102:SF0">
    <property type="entry name" value="DNA-DIRECTED RNA POLYMERASE, MITOCHONDRIAL"/>
    <property type="match status" value="1"/>
</dbReference>
<dbReference type="PROSITE" id="PS00900">
    <property type="entry name" value="RNA_POL_PHAGE_1"/>
    <property type="match status" value="1"/>
</dbReference>
<evidence type="ECO:0000256" key="4">
    <source>
        <dbReference type="ARBA" id="ARBA00022679"/>
    </source>
</evidence>
<evidence type="ECO:0000256" key="7">
    <source>
        <dbReference type="ARBA" id="ARBA00048552"/>
    </source>
</evidence>
<evidence type="ECO:0000313" key="9">
    <source>
        <dbReference type="EMBL" id="UTW13369.1"/>
    </source>
</evidence>
<keyword evidence="5" id="KW-0548">Nucleotidyltransferase</keyword>
<dbReference type="Pfam" id="PF00940">
    <property type="entry name" value="RNA_pol"/>
    <property type="match status" value="1"/>
</dbReference>
<dbReference type="InterPro" id="IPR002092">
    <property type="entry name" value="DNA-dir_Rpol_phage-type"/>
</dbReference>
<proteinExistence type="inferred from homology"/>
<dbReference type="SUPFAM" id="SSF56672">
    <property type="entry name" value="DNA/RNA polymerases"/>
    <property type="match status" value="1"/>
</dbReference>
<evidence type="ECO:0000256" key="1">
    <source>
        <dbReference type="ARBA" id="ARBA00009493"/>
    </source>
</evidence>
<comment type="similarity">
    <text evidence="1">Belongs to the phage and mitochondrial RNA polymerase family.</text>
</comment>